<evidence type="ECO:0000313" key="2">
    <source>
        <dbReference type="EMBL" id="GGP05542.1"/>
    </source>
</evidence>
<dbReference type="Gene3D" id="3.10.620.30">
    <property type="match status" value="1"/>
</dbReference>
<gene>
    <name evidence="2" type="ORF">GCM10010992_22040</name>
</gene>
<sequence length="628" mass="71623">MNNFLKLIILVFSNFYFSQNYAVSSIPEELKSKANIVIRNDVSTYVINSIDDMEINHQNVFTVLNKAGDEDATVAIHYNKSTRVSDIKVQILDANGKVINKYSKSDFTDVSSVSAGSLYQDDRVLFLNYIPVSYPYTISYSYNVKTPNTIFLPDFYPLLDYNTSLENTKITIVNKSGIKLRTKIVESSFAKVTSSGDANNMTYSYQNFPAIEKETYSPSLKTILPRVQFSLEKFTLEGKQGDMTNWTTFGNWMYKDLLTPVSVVTPEIKAEVAALNLTGTTSEKVKKIYQYMQNKTRYVNVSIGIGGWQPIIPDEVRKKGYGDCKALTNYMKTLLDAAGIKSYYSVITSDETPQSFDPDFPKMGGNHVILMIPTEKEPIWLENTSQLMAFNHLSYNTTDRNVLAVKENGIEIIDTPVYQPEENQEIIKTKVVLNEDNSINLNSDFYYSKAQYDFNMYMLGLSKEDVKDAVKGRYDHIKIENLEVNNINNDKEKAEITYQAKFKVNDYSKKLGNDIFFRVLPLLETSNISADEERKLPLSLPFSYQDIYETEFTIPAGYKLAEKPLPIALNSEFGSYNLDFKLDGNKLLVNRKITISKGNYPKEKFKAYADFRKKTTSLDHTKILISKQ</sequence>
<dbReference type="Proteomes" id="UP000620064">
    <property type="component" value="Unassembled WGS sequence"/>
</dbReference>
<reference evidence="3" key="1">
    <citation type="journal article" date="2019" name="Int. J. Syst. Evol. Microbiol.">
        <title>The Global Catalogue of Microorganisms (GCM) 10K type strain sequencing project: providing services to taxonomists for standard genome sequencing and annotation.</title>
        <authorList>
            <consortium name="The Broad Institute Genomics Platform"/>
            <consortium name="The Broad Institute Genome Sequencing Center for Infectious Disease"/>
            <person name="Wu L."/>
            <person name="Ma J."/>
        </authorList>
    </citation>
    <scope>NUCLEOTIDE SEQUENCE [LARGE SCALE GENOMIC DNA]</scope>
    <source>
        <strain evidence="3">CGMCC 1.7656</strain>
    </source>
</reference>
<feature type="domain" description="DUF3857" evidence="1">
    <location>
        <begin position="53"/>
        <end position="211"/>
    </location>
</feature>
<dbReference type="RefSeq" id="WP_188618183.1">
    <property type="nucleotide sequence ID" value="NZ_BMLV01000005.1"/>
</dbReference>
<comment type="caution">
    <text evidence="2">The sequence shown here is derived from an EMBL/GenBank/DDBJ whole genome shotgun (WGS) entry which is preliminary data.</text>
</comment>
<evidence type="ECO:0000259" key="1">
    <source>
        <dbReference type="Pfam" id="PF12969"/>
    </source>
</evidence>
<evidence type="ECO:0000313" key="3">
    <source>
        <dbReference type="Proteomes" id="UP000620064"/>
    </source>
</evidence>
<accession>A0ABQ2NKC6</accession>
<dbReference type="SUPFAM" id="SSF54001">
    <property type="entry name" value="Cysteine proteinases"/>
    <property type="match status" value="1"/>
</dbReference>
<dbReference type="Gene3D" id="2.60.40.3140">
    <property type="match status" value="1"/>
</dbReference>
<dbReference type="EMBL" id="BMLV01000005">
    <property type="protein sequence ID" value="GGP05542.1"/>
    <property type="molecule type" value="Genomic_DNA"/>
</dbReference>
<dbReference type="InterPro" id="IPR038765">
    <property type="entry name" value="Papain-like_cys_pep_sf"/>
</dbReference>
<dbReference type="InterPro" id="IPR024618">
    <property type="entry name" value="DUF3857"/>
</dbReference>
<keyword evidence="3" id="KW-1185">Reference proteome</keyword>
<organism evidence="2 3">
    <name type="scientific">Cloacibacterium rupense</name>
    <dbReference type="NCBI Taxonomy" id="517423"/>
    <lineage>
        <taxon>Bacteria</taxon>
        <taxon>Pseudomonadati</taxon>
        <taxon>Bacteroidota</taxon>
        <taxon>Flavobacteriia</taxon>
        <taxon>Flavobacteriales</taxon>
        <taxon>Weeksellaceae</taxon>
    </lineage>
</organism>
<dbReference type="Pfam" id="PF12969">
    <property type="entry name" value="DUF3857"/>
    <property type="match status" value="1"/>
</dbReference>
<protein>
    <recommendedName>
        <fullName evidence="1">DUF3857 domain-containing protein</fullName>
    </recommendedName>
</protein>
<dbReference type="Gene3D" id="2.60.120.1130">
    <property type="match status" value="1"/>
</dbReference>
<proteinExistence type="predicted"/>
<name>A0ABQ2NKC6_9FLAO</name>